<proteinExistence type="predicted"/>
<protein>
    <submittedName>
        <fullName evidence="1">Uncharacterized protein</fullName>
    </submittedName>
</protein>
<dbReference type="AlphaFoldDB" id="K1QTV8"/>
<gene>
    <name evidence="1" type="ORF">CGI_10022289</name>
</gene>
<reference evidence="1" key="1">
    <citation type="journal article" date="2012" name="Nature">
        <title>The oyster genome reveals stress adaptation and complexity of shell formation.</title>
        <authorList>
            <person name="Zhang G."/>
            <person name="Fang X."/>
            <person name="Guo X."/>
            <person name="Li L."/>
            <person name="Luo R."/>
            <person name="Xu F."/>
            <person name="Yang P."/>
            <person name="Zhang L."/>
            <person name="Wang X."/>
            <person name="Qi H."/>
            <person name="Xiong Z."/>
            <person name="Que H."/>
            <person name="Xie Y."/>
            <person name="Holland P.W."/>
            <person name="Paps J."/>
            <person name="Zhu Y."/>
            <person name="Wu F."/>
            <person name="Chen Y."/>
            <person name="Wang J."/>
            <person name="Peng C."/>
            <person name="Meng J."/>
            <person name="Yang L."/>
            <person name="Liu J."/>
            <person name="Wen B."/>
            <person name="Zhang N."/>
            <person name="Huang Z."/>
            <person name="Zhu Q."/>
            <person name="Feng Y."/>
            <person name="Mount A."/>
            <person name="Hedgecock D."/>
            <person name="Xu Z."/>
            <person name="Liu Y."/>
            <person name="Domazet-Loso T."/>
            <person name="Du Y."/>
            <person name="Sun X."/>
            <person name="Zhang S."/>
            <person name="Liu B."/>
            <person name="Cheng P."/>
            <person name="Jiang X."/>
            <person name="Li J."/>
            <person name="Fan D."/>
            <person name="Wang W."/>
            <person name="Fu W."/>
            <person name="Wang T."/>
            <person name="Wang B."/>
            <person name="Zhang J."/>
            <person name="Peng Z."/>
            <person name="Li Y."/>
            <person name="Li N."/>
            <person name="Wang J."/>
            <person name="Chen M."/>
            <person name="He Y."/>
            <person name="Tan F."/>
            <person name="Song X."/>
            <person name="Zheng Q."/>
            <person name="Huang R."/>
            <person name="Yang H."/>
            <person name="Du X."/>
            <person name="Chen L."/>
            <person name="Yang M."/>
            <person name="Gaffney P.M."/>
            <person name="Wang S."/>
            <person name="Luo L."/>
            <person name="She Z."/>
            <person name="Ming Y."/>
            <person name="Huang W."/>
            <person name="Zhang S."/>
            <person name="Huang B."/>
            <person name="Zhang Y."/>
            <person name="Qu T."/>
            <person name="Ni P."/>
            <person name="Miao G."/>
            <person name="Wang J."/>
            <person name="Wang Q."/>
            <person name="Steinberg C.E."/>
            <person name="Wang H."/>
            <person name="Li N."/>
            <person name="Qian L."/>
            <person name="Zhang G."/>
            <person name="Li Y."/>
            <person name="Yang H."/>
            <person name="Liu X."/>
            <person name="Wang J."/>
            <person name="Yin Y."/>
            <person name="Wang J."/>
        </authorList>
    </citation>
    <scope>NUCLEOTIDE SEQUENCE [LARGE SCALE GENOMIC DNA]</scope>
    <source>
        <strain evidence="1">05x7-T-G4-1.051#20</strain>
    </source>
</reference>
<sequence>MSGFLNTITLHMFYPVIRNGDLGVYAFSSECGGGLTDRRCPYEIPRLHGLAVLEGMLSGGMHSITSSSQAKNMALKSKKNLI</sequence>
<evidence type="ECO:0000313" key="1">
    <source>
        <dbReference type="EMBL" id="EKC32410.1"/>
    </source>
</evidence>
<dbReference type="InParanoid" id="K1QTV8"/>
<name>K1QTV8_MAGGI</name>
<dbReference type="EMBL" id="JH818621">
    <property type="protein sequence ID" value="EKC32410.1"/>
    <property type="molecule type" value="Genomic_DNA"/>
</dbReference>
<accession>K1QTV8</accession>
<organism evidence="1">
    <name type="scientific">Magallana gigas</name>
    <name type="common">Pacific oyster</name>
    <name type="synonym">Crassostrea gigas</name>
    <dbReference type="NCBI Taxonomy" id="29159"/>
    <lineage>
        <taxon>Eukaryota</taxon>
        <taxon>Metazoa</taxon>
        <taxon>Spiralia</taxon>
        <taxon>Lophotrochozoa</taxon>
        <taxon>Mollusca</taxon>
        <taxon>Bivalvia</taxon>
        <taxon>Autobranchia</taxon>
        <taxon>Pteriomorphia</taxon>
        <taxon>Ostreida</taxon>
        <taxon>Ostreoidea</taxon>
        <taxon>Ostreidae</taxon>
        <taxon>Magallana</taxon>
    </lineage>
</organism>
<dbReference type="HOGENOM" id="CLU_2560534_0_0_1"/>